<feature type="compositionally biased region" description="Basic and acidic residues" evidence="1">
    <location>
        <begin position="30"/>
        <end position="43"/>
    </location>
</feature>
<protein>
    <submittedName>
        <fullName evidence="2">Uncharacterized protein</fullName>
    </submittedName>
</protein>
<dbReference type="EMBL" id="JAUJFL010000008">
    <property type="protein sequence ID" value="KAK2598671.1"/>
    <property type="molecule type" value="Genomic_DNA"/>
</dbReference>
<keyword evidence="3" id="KW-1185">Reference proteome</keyword>
<feature type="compositionally biased region" description="Basic and acidic residues" evidence="1">
    <location>
        <begin position="56"/>
        <end position="66"/>
    </location>
</feature>
<evidence type="ECO:0000313" key="2">
    <source>
        <dbReference type="EMBL" id="KAK2598671.1"/>
    </source>
</evidence>
<feature type="region of interest" description="Disordered" evidence="1">
    <location>
        <begin position="19"/>
        <end position="66"/>
    </location>
</feature>
<gene>
    <name evidence="2" type="ORF">N8I77_012066</name>
</gene>
<comment type="caution">
    <text evidence="2">The sequence shown here is derived from an EMBL/GenBank/DDBJ whole genome shotgun (WGS) entry which is preliminary data.</text>
</comment>
<name>A0AAD9S5E0_PHOAM</name>
<evidence type="ECO:0000256" key="1">
    <source>
        <dbReference type="SAM" id="MobiDB-lite"/>
    </source>
</evidence>
<dbReference type="AlphaFoldDB" id="A0AAD9S5E0"/>
<evidence type="ECO:0000313" key="3">
    <source>
        <dbReference type="Proteomes" id="UP001265746"/>
    </source>
</evidence>
<accession>A0AAD9S5E0</accession>
<reference evidence="2" key="1">
    <citation type="submission" date="2023-06" db="EMBL/GenBank/DDBJ databases">
        <authorList>
            <person name="Noh H."/>
        </authorList>
    </citation>
    <scope>NUCLEOTIDE SEQUENCE</scope>
    <source>
        <strain evidence="2">DUCC20226</strain>
    </source>
</reference>
<sequence>MPDFYDVAMFSAALEKKPHLLPNGTRKSASKKEPTYKAARSSEETLVEANSTSPLQKEESQGSDKL</sequence>
<organism evidence="2 3">
    <name type="scientific">Phomopsis amygdali</name>
    <name type="common">Fusicoccum amygdali</name>
    <dbReference type="NCBI Taxonomy" id="1214568"/>
    <lineage>
        <taxon>Eukaryota</taxon>
        <taxon>Fungi</taxon>
        <taxon>Dikarya</taxon>
        <taxon>Ascomycota</taxon>
        <taxon>Pezizomycotina</taxon>
        <taxon>Sordariomycetes</taxon>
        <taxon>Sordariomycetidae</taxon>
        <taxon>Diaporthales</taxon>
        <taxon>Diaporthaceae</taxon>
        <taxon>Diaporthe</taxon>
    </lineage>
</organism>
<dbReference type="Proteomes" id="UP001265746">
    <property type="component" value="Unassembled WGS sequence"/>
</dbReference>
<proteinExistence type="predicted"/>